<organism evidence="1 2">
    <name type="scientific">Antarcticirhabdus aurantiaca</name>
    <dbReference type="NCBI Taxonomy" id="2606717"/>
    <lineage>
        <taxon>Bacteria</taxon>
        <taxon>Pseudomonadati</taxon>
        <taxon>Pseudomonadota</taxon>
        <taxon>Alphaproteobacteria</taxon>
        <taxon>Hyphomicrobiales</taxon>
        <taxon>Aurantimonadaceae</taxon>
        <taxon>Antarcticirhabdus</taxon>
    </lineage>
</organism>
<proteinExistence type="predicted"/>
<name>A0ACD4NT49_9HYPH</name>
<dbReference type="Proteomes" id="UP001163223">
    <property type="component" value="Chromosome"/>
</dbReference>
<sequence length="574" mass="60430">MVTVARTEAEKLLTSLKDLGPRKLGGLALVGLLVVAIVSLGGYYLSRPDMETLYSGLDRTDMSSIGAALTEAGIPFDAAPSGDAIMTPFSQTAPARMLLAEKGLPRSENAGYELFDNLGSIGLTSFMQEVTRVRALEGEIARTIQSIADVRAARVHIVLPDEGSFRRDSRPPSASVVIRTDGSGSFKSAEAIRHLVAAAVPGMSVDEVTVLDTDGTLLASGGDGLNAAPQKLLGVEQIVSNSVQDSIRRTLAPYLGVGNFQSSVTARLNTDRRQISERTFDPEGRVERSTRTVRETGESQNATQDQATTVDQNVPQPVDQANAGANGRSSSDSKERREELTNYEINEKTISTTSDGYQVENLSVAVVVNRARLKEAIGADATDEQVDARLKQIETLVASAAGVSQSRGDQLTVTAVDFLDSTTALEPVPAPGIGEMFMRQSGTLINALTILVVAVLLVWFGIKPAIRALSPAAQDAQDGAGSDSIELANAGFMNDADGSAIGGMDAGGAFGALGSPGATAALGGPRAMADMAFLDDIAQTQINSPQARLSQLVEYDEKQAAAILKQWIHEKKAA</sequence>
<evidence type="ECO:0000313" key="2">
    <source>
        <dbReference type="Proteomes" id="UP001163223"/>
    </source>
</evidence>
<accession>A0ACD4NT49</accession>
<reference evidence="1" key="1">
    <citation type="submission" date="2022-11" db="EMBL/GenBank/DDBJ databases">
        <title>beta-Carotene-producing bacterium, Jeongeuplla avenae sp. nov., alleviates the salt stress of Arabidopsis seedlings.</title>
        <authorList>
            <person name="Jiang L."/>
            <person name="Lee J."/>
        </authorList>
    </citation>
    <scope>NUCLEOTIDE SEQUENCE</scope>
    <source>
        <strain evidence="1">DY_R2A_6</strain>
    </source>
</reference>
<keyword evidence="1" id="KW-0966">Cell projection</keyword>
<evidence type="ECO:0000313" key="1">
    <source>
        <dbReference type="EMBL" id="WAJ29972.1"/>
    </source>
</evidence>
<keyword evidence="2" id="KW-1185">Reference proteome</keyword>
<keyword evidence="1" id="KW-0282">Flagellum</keyword>
<gene>
    <name evidence="1" type="primary">fliF</name>
    <name evidence="1" type="ORF">OXU80_07110</name>
</gene>
<dbReference type="EMBL" id="CP113520">
    <property type="protein sequence ID" value="WAJ29972.1"/>
    <property type="molecule type" value="Genomic_DNA"/>
</dbReference>
<protein>
    <submittedName>
        <fullName evidence="1">Flagellar basal-body MS-ring/collar protein FliF</fullName>
    </submittedName>
</protein>
<keyword evidence="1" id="KW-0969">Cilium</keyword>